<dbReference type="OrthoDB" id="4376109at2"/>
<proteinExistence type="predicted"/>
<dbReference type="InterPro" id="IPR035437">
    <property type="entry name" value="SNase_OB-fold_sf"/>
</dbReference>
<accession>A0A4U3KWH0</accession>
<keyword evidence="3" id="KW-1185">Reference proteome</keyword>
<reference evidence="2 3" key="1">
    <citation type="submission" date="2019-05" db="EMBL/GenBank/DDBJ databases">
        <title>Panacibacter sp. strain 17mud1-8 Genome sequencing and assembly.</title>
        <authorList>
            <person name="Chhetri G."/>
        </authorList>
    </citation>
    <scope>NUCLEOTIDE SEQUENCE [LARGE SCALE GENOMIC DNA]</scope>
    <source>
        <strain evidence="2 3">17mud1-8</strain>
    </source>
</reference>
<name>A0A4U3KWH0_9BACT</name>
<dbReference type="SUPFAM" id="SSF50199">
    <property type="entry name" value="Staphylococcal nuclease"/>
    <property type="match status" value="1"/>
</dbReference>
<dbReference type="RefSeq" id="WP_137263634.1">
    <property type="nucleotide sequence ID" value="NZ_SZQL01000021.1"/>
</dbReference>
<gene>
    <name evidence="2" type="ORF">FC093_20205</name>
</gene>
<dbReference type="Proteomes" id="UP000305848">
    <property type="component" value="Unassembled WGS sequence"/>
</dbReference>
<feature type="domain" description="TNase-like" evidence="1">
    <location>
        <begin position="36"/>
        <end position="184"/>
    </location>
</feature>
<dbReference type="Pfam" id="PF00565">
    <property type="entry name" value="SNase"/>
    <property type="match status" value="1"/>
</dbReference>
<evidence type="ECO:0000313" key="2">
    <source>
        <dbReference type="EMBL" id="TKK65436.1"/>
    </source>
</evidence>
<dbReference type="InterPro" id="IPR016071">
    <property type="entry name" value="Staphylococal_nuclease_OB-fold"/>
</dbReference>
<comment type="caution">
    <text evidence="2">The sequence shown here is derived from an EMBL/GenBank/DDBJ whole genome shotgun (WGS) entry which is preliminary data.</text>
</comment>
<organism evidence="2 3">
    <name type="scientific">Ilyomonas limi</name>
    <dbReference type="NCBI Taxonomy" id="2575867"/>
    <lineage>
        <taxon>Bacteria</taxon>
        <taxon>Pseudomonadati</taxon>
        <taxon>Bacteroidota</taxon>
        <taxon>Chitinophagia</taxon>
        <taxon>Chitinophagales</taxon>
        <taxon>Chitinophagaceae</taxon>
        <taxon>Ilyomonas</taxon>
    </lineage>
</organism>
<dbReference type="SMART" id="SM00318">
    <property type="entry name" value="SNc"/>
    <property type="match status" value="1"/>
</dbReference>
<protein>
    <recommendedName>
        <fullName evidence="1">TNase-like domain-containing protein</fullName>
    </recommendedName>
</protein>
<dbReference type="Gene3D" id="2.40.50.90">
    <property type="match status" value="1"/>
</dbReference>
<evidence type="ECO:0000313" key="3">
    <source>
        <dbReference type="Proteomes" id="UP000305848"/>
    </source>
</evidence>
<sequence length="188" mass="21777">MFIKRCTFQIYQQYIESQYFKQSNLMQFTAYAPQIIKTHQHITKIVDGDGFFVCDMFGNNKTEIRLLGIDAPEIKKCRKLLQDEREAHLPGQLLMELGRISMQYLASIAPIDTIVSLLIEKQNSVDLYGRTLAYAIRPDGSCLNELMINAGYAKAFGKYFCHVLPEYQRLNMIAMQEKRGHYSRVNSF</sequence>
<dbReference type="AlphaFoldDB" id="A0A4U3KWH0"/>
<dbReference type="EMBL" id="SZQL01000021">
    <property type="protein sequence ID" value="TKK65436.1"/>
    <property type="molecule type" value="Genomic_DNA"/>
</dbReference>
<evidence type="ECO:0000259" key="1">
    <source>
        <dbReference type="SMART" id="SM00318"/>
    </source>
</evidence>